<reference evidence="1" key="2">
    <citation type="submission" date="2021-04" db="EMBL/GenBank/DDBJ databases">
        <authorList>
            <person name="Gilroy R."/>
        </authorList>
    </citation>
    <scope>NUCLEOTIDE SEQUENCE</scope>
    <source>
        <strain evidence="1">5790</strain>
    </source>
</reference>
<proteinExistence type="predicted"/>
<dbReference type="InterPro" id="IPR009091">
    <property type="entry name" value="RCC1/BLIP-II"/>
</dbReference>
<organism evidence="1 2">
    <name type="scientific">Candidatus Monoglobus merdigallinarum</name>
    <dbReference type="NCBI Taxonomy" id="2838698"/>
    <lineage>
        <taxon>Bacteria</taxon>
        <taxon>Bacillati</taxon>
        <taxon>Bacillota</taxon>
        <taxon>Clostridia</taxon>
        <taxon>Monoglobales</taxon>
        <taxon>Monoglobaceae</taxon>
        <taxon>Monoglobus</taxon>
    </lineage>
</organism>
<name>A0A9D1TM87_9FIRM</name>
<evidence type="ECO:0000313" key="1">
    <source>
        <dbReference type="EMBL" id="HIV86326.1"/>
    </source>
</evidence>
<evidence type="ECO:0000313" key="2">
    <source>
        <dbReference type="Proteomes" id="UP000824162"/>
    </source>
</evidence>
<comment type="caution">
    <text evidence="1">The sequence shown here is derived from an EMBL/GenBank/DDBJ whole genome shotgun (WGS) entry which is preliminary data.</text>
</comment>
<dbReference type="Gene3D" id="2.130.10.30">
    <property type="entry name" value="Regulator of chromosome condensation 1/beta-lactamase-inhibitor protein II"/>
    <property type="match status" value="1"/>
</dbReference>
<sequence length="170" mass="19087">MDITSVYAGPTSSAAIRSGSSIYFWGTTYIGAPAEDEEPIILDNNPETVDEADADGYYRYDKPRRILSVHYDTVERSYTGSVLLGADGVSCGEYQAAAIAGGRLYFWGDSPNNSRWTNFQFIKFYASEYEQFSNAQAVYCGYGKTAYVLDNENKLWRLTYGEREQMTAEL</sequence>
<dbReference type="EMBL" id="DXIJ01000124">
    <property type="protein sequence ID" value="HIV86326.1"/>
    <property type="molecule type" value="Genomic_DNA"/>
</dbReference>
<dbReference type="SUPFAM" id="SSF50985">
    <property type="entry name" value="RCC1/BLIP-II"/>
    <property type="match status" value="1"/>
</dbReference>
<accession>A0A9D1TM87</accession>
<dbReference type="Proteomes" id="UP000824162">
    <property type="component" value="Unassembled WGS sequence"/>
</dbReference>
<dbReference type="AlphaFoldDB" id="A0A9D1TM87"/>
<reference evidence="1" key="1">
    <citation type="journal article" date="2021" name="PeerJ">
        <title>Extensive microbial diversity within the chicken gut microbiome revealed by metagenomics and culture.</title>
        <authorList>
            <person name="Gilroy R."/>
            <person name="Ravi A."/>
            <person name="Getino M."/>
            <person name="Pursley I."/>
            <person name="Horton D.L."/>
            <person name="Alikhan N.F."/>
            <person name="Baker D."/>
            <person name="Gharbi K."/>
            <person name="Hall N."/>
            <person name="Watson M."/>
            <person name="Adriaenssens E.M."/>
            <person name="Foster-Nyarko E."/>
            <person name="Jarju S."/>
            <person name="Secka A."/>
            <person name="Antonio M."/>
            <person name="Oren A."/>
            <person name="Chaudhuri R.R."/>
            <person name="La Ragione R."/>
            <person name="Hildebrand F."/>
            <person name="Pallen M.J."/>
        </authorList>
    </citation>
    <scope>NUCLEOTIDE SEQUENCE</scope>
    <source>
        <strain evidence="1">5790</strain>
    </source>
</reference>
<protein>
    <submittedName>
        <fullName evidence="1">Uncharacterized protein</fullName>
    </submittedName>
</protein>
<gene>
    <name evidence="1" type="ORF">H9900_05920</name>
</gene>